<evidence type="ECO:0000313" key="11">
    <source>
        <dbReference type="EMBL" id="KAL2822815.1"/>
    </source>
</evidence>
<name>A0ABR4I4X7_9EURO</name>
<dbReference type="Pfam" id="PF00005">
    <property type="entry name" value="ABC_tran"/>
    <property type="match status" value="2"/>
</dbReference>
<dbReference type="Gene3D" id="3.40.50.300">
    <property type="entry name" value="P-loop containing nucleotide triphosphate hydrolases"/>
    <property type="match status" value="2"/>
</dbReference>
<feature type="transmembrane region" description="Helical" evidence="9">
    <location>
        <begin position="1215"/>
        <end position="1239"/>
    </location>
</feature>
<keyword evidence="5" id="KW-0547">Nucleotide-binding</keyword>
<evidence type="ECO:0000256" key="1">
    <source>
        <dbReference type="ARBA" id="ARBA00004127"/>
    </source>
</evidence>
<evidence type="ECO:0000256" key="6">
    <source>
        <dbReference type="ARBA" id="ARBA00022840"/>
    </source>
</evidence>
<sequence>MDTAGSTTPMYAGSLTDVTEEKGDEWHLTPELNRFHARDLASGFRRRELGVSWEKLTVRAISAEAAINENALSQFNPIRQISRLQRKPPLKTILDQSHGCVKPGEMLLVLGRPGSGCTTLLKMLANRRRGYQEIHGKVFYGSMSHKEAEKYQGQIIMNSEEEIFFPTLSVGQTMTFATRSKVPAQLPSSVSSPNDYHTELKEFLLHSLGISHTANTKVGNEYVRGVSGGERKRVSIAECLASRGSLYCWDNSTRGLDASSALDWAKAIRAMTDVYGLSTIVTLYQAGNHIYDLFDKVLILDEGKQIFYGPMAHARPFMEQLGFSCEDGANIADFLTGVTVPTERQIRRGFEAKLPRDAEGIRNRYYESLVYKEMAAESSYAMTDLASARTADFQQSVALEKATSRSQYTVGFSSQVWACIIRQYQIIAGDMVTFAMKQGCNIIQALVAGSLYYQAPDNSSGIFLKGGVLFWSVLYNSMTAMSEVVDSFTGRPVILKHKSFAYIHPAAICIAQVTSDIPILLLQVSVWSLITYFMAGLTLSASAFFTYWIVLFVTNACACAMFRAIGAVFGSFNVAAQISGYAIAIMAMYAGYQIQATQMHPWFSWLHWLNPLSYGFEALLGNEFHLKVIECVGNNLIPSGDGYDVTSQYASCAGVGGSKRGDTSVSGDDYLASLSYSHSHVWRNFGILCAWWVLFIGITVIGVINWRDGSESGAALLIPREKLGSHQCKPPMDEESQATGKATSCLSVSNASLQNGPALEQQLVQNTTVFTWNNLTYTVQTPSGPRVLLDQVYGWVKPGTLTALMGSSGAGKTTLLDVLAQRKTDGTIRGSILVDGYPLPVSFQRSAAYTEQLDIHEPYATVREALQFSALLRQSRETPNAEKLNYVEVIINLLELHDIADSLVGKPGTGHGLSVEQRKRLTIGVELVSKPKILIFLDEPTSGLDGQSAFNTIRFLRKLADAGQSVLVTIHQPSAQLFSQFDRLLLLKYGGKMVYFGDIGKNCQTIKEYFGRYGAPCPPSSNPAEHMLDVVSGHISNTDWHQVWLDSPECRNARNELEITIREFSAKGPVQDDGYEYAMPLFDQTKIVLRRMNLALFRNTSYINNKIALHIGLGLFNGFSYWKIGETMADLQLKLFTVFVWMFVAPGVINQLQPLFIERRDLYDAREKKARIYSWKAFVTALILSEMPYLCVCAVLYFVTWYYTVGFSAESNKAGAAFFIIFIYEFLYTSIGQFIAAYAPNAVFAALANPLLIGCLVSFCGILVPYPQIVTFWRYWMYWLNPTTYLVGSMLTFTISNTAVHCTDAELSYFNPPDNSTCAEYLSSYLRTSGANLLNPGDSTSCRVCPYTKGSDYLETINIDGWENGWRDAGITIIFIISSYGLVYLFMALKTKSSKRAE</sequence>
<feature type="transmembrane region" description="Helical" evidence="9">
    <location>
        <begin position="685"/>
        <end position="706"/>
    </location>
</feature>
<evidence type="ECO:0000256" key="9">
    <source>
        <dbReference type="SAM" id="Phobius"/>
    </source>
</evidence>
<dbReference type="InterPro" id="IPR027417">
    <property type="entry name" value="P-loop_NTPase"/>
</dbReference>
<dbReference type="Pfam" id="PF06422">
    <property type="entry name" value="PDR_CDR"/>
    <property type="match status" value="1"/>
</dbReference>
<keyword evidence="7 9" id="KW-1133">Transmembrane helix</keyword>
<dbReference type="InterPro" id="IPR034001">
    <property type="entry name" value="ABCG_PDR_1"/>
</dbReference>
<feature type="domain" description="ABC transporter" evidence="10">
    <location>
        <begin position="770"/>
        <end position="1015"/>
    </location>
</feature>
<dbReference type="Pfam" id="PF19055">
    <property type="entry name" value="ABC2_membrane_7"/>
    <property type="match status" value="1"/>
</dbReference>
<keyword evidence="12" id="KW-1185">Reference proteome</keyword>
<dbReference type="Proteomes" id="UP001610335">
    <property type="component" value="Unassembled WGS sequence"/>
</dbReference>
<comment type="similarity">
    <text evidence="2">Belongs to the ABC transporter superfamily. ABCG family. PDR (TC 3.A.1.205) subfamily.</text>
</comment>
<keyword evidence="6" id="KW-0067">ATP-binding</keyword>
<organism evidence="11 12">
    <name type="scientific">Aspergillus cavernicola</name>
    <dbReference type="NCBI Taxonomy" id="176166"/>
    <lineage>
        <taxon>Eukaryota</taxon>
        <taxon>Fungi</taxon>
        <taxon>Dikarya</taxon>
        <taxon>Ascomycota</taxon>
        <taxon>Pezizomycotina</taxon>
        <taxon>Eurotiomycetes</taxon>
        <taxon>Eurotiomycetidae</taxon>
        <taxon>Eurotiales</taxon>
        <taxon>Aspergillaceae</taxon>
        <taxon>Aspergillus</taxon>
        <taxon>Aspergillus subgen. Nidulantes</taxon>
    </lineage>
</organism>
<feature type="domain" description="ABC transporter" evidence="10">
    <location>
        <begin position="79"/>
        <end position="327"/>
    </location>
</feature>
<evidence type="ECO:0000313" key="12">
    <source>
        <dbReference type="Proteomes" id="UP001610335"/>
    </source>
</evidence>
<protein>
    <submittedName>
        <fullName evidence="11">ABC-2 type transporter-domain-containing protein</fullName>
    </submittedName>
</protein>
<feature type="transmembrane region" description="Helical" evidence="9">
    <location>
        <begin position="1178"/>
        <end position="1203"/>
    </location>
</feature>
<dbReference type="EMBL" id="JBFXLS010000056">
    <property type="protein sequence ID" value="KAL2822815.1"/>
    <property type="molecule type" value="Genomic_DNA"/>
</dbReference>
<keyword evidence="8 9" id="KW-0472">Membrane</keyword>
<dbReference type="InterPro" id="IPR010929">
    <property type="entry name" value="PDR_CDR_ABC"/>
</dbReference>
<feature type="transmembrane region" description="Helical" evidence="9">
    <location>
        <begin position="1107"/>
        <end position="1124"/>
    </location>
</feature>
<keyword evidence="3" id="KW-0813">Transport</keyword>
<accession>A0ABR4I4X7</accession>
<feature type="transmembrane region" description="Helical" evidence="9">
    <location>
        <begin position="529"/>
        <end position="553"/>
    </location>
</feature>
<evidence type="ECO:0000256" key="7">
    <source>
        <dbReference type="ARBA" id="ARBA00022989"/>
    </source>
</evidence>
<dbReference type="InterPro" id="IPR003439">
    <property type="entry name" value="ABC_transporter-like_ATP-bd"/>
</dbReference>
<keyword evidence="4 9" id="KW-0812">Transmembrane</keyword>
<feature type="transmembrane region" description="Helical" evidence="9">
    <location>
        <begin position="1136"/>
        <end position="1157"/>
    </location>
</feature>
<evidence type="ECO:0000256" key="4">
    <source>
        <dbReference type="ARBA" id="ARBA00022692"/>
    </source>
</evidence>
<dbReference type="InterPro" id="IPR013525">
    <property type="entry name" value="ABC2_TM"/>
</dbReference>
<dbReference type="SUPFAM" id="SSF52540">
    <property type="entry name" value="P-loop containing nucleoside triphosphate hydrolases"/>
    <property type="match status" value="2"/>
</dbReference>
<dbReference type="Pfam" id="PF01061">
    <property type="entry name" value="ABC2_membrane"/>
    <property type="match status" value="2"/>
</dbReference>
<evidence type="ECO:0000256" key="2">
    <source>
        <dbReference type="ARBA" id="ARBA00006012"/>
    </source>
</evidence>
<dbReference type="InterPro" id="IPR003593">
    <property type="entry name" value="AAA+_ATPase"/>
</dbReference>
<dbReference type="PANTHER" id="PTHR19241">
    <property type="entry name" value="ATP-BINDING CASSETTE TRANSPORTER"/>
    <property type="match status" value="1"/>
</dbReference>
<dbReference type="SMART" id="SM00382">
    <property type="entry name" value="AAA"/>
    <property type="match status" value="2"/>
</dbReference>
<dbReference type="PROSITE" id="PS50893">
    <property type="entry name" value="ABC_TRANSPORTER_2"/>
    <property type="match status" value="2"/>
</dbReference>
<dbReference type="InterPro" id="IPR034003">
    <property type="entry name" value="ABCG_PDR_2"/>
</dbReference>
<dbReference type="CDD" id="cd03232">
    <property type="entry name" value="ABCG_PDR_domain2"/>
    <property type="match status" value="1"/>
</dbReference>
<dbReference type="CDD" id="cd03233">
    <property type="entry name" value="ABCG_PDR_domain1"/>
    <property type="match status" value="1"/>
</dbReference>
<comment type="caution">
    <text evidence="11">The sequence shown here is derived from an EMBL/GenBank/DDBJ whole genome shotgun (WGS) entry which is preliminary data.</text>
</comment>
<evidence type="ECO:0000256" key="5">
    <source>
        <dbReference type="ARBA" id="ARBA00022741"/>
    </source>
</evidence>
<dbReference type="InterPro" id="IPR043926">
    <property type="entry name" value="ABCG_dom"/>
</dbReference>
<gene>
    <name evidence="11" type="ORF">BDW59DRAFT_163625</name>
</gene>
<proteinExistence type="inferred from homology"/>
<evidence type="ECO:0000259" key="10">
    <source>
        <dbReference type="PROSITE" id="PS50893"/>
    </source>
</evidence>
<comment type="subcellular location">
    <subcellularLocation>
        <location evidence="1">Endomembrane system</location>
        <topology evidence="1">Multi-pass membrane protein</topology>
    </subcellularLocation>
</comment>
<dbReference type="InterPro" id="IPR017871">
    <property type="entry name" value="ABC_transporter-like_CS"/>
</dbReference>
<feature type="transmembrane region" description="Helical" evidence="9">
    <location>
        <begin position="565"/>
        <end position="592"/>
    </location>
</feature>
<evidence type="ECO:0000256" key="8">
    <source>
        <dbReference type="ARBA" id="ARBA00023136"/>
    </source>
</evidence>
<reference evidence="11 12" key="1">
    <citation type="submission" date="2024-07" db="EMBL/GenBank/DDBJ databases">
        <title>Section-level genome sequencing and comparative genomics of Aspergillus sections Usti and Cavernicolus.</title>
        <authorList>
            <consortium name="Lawrence Berkeley National Laboratory"/>
            <person name="Nybo J.L."/>
            <person name="Vesth T.C."/>
            <person name="Theobald S."/>
            <person name="Frisvad J.C."/>
            <person name="Larsen T.O."/>
            <person name="Kjaerboelling I."/>
            <person name="Rothschild-Mancinelli K."/>
            <person name="Lyhne E.K."/>
            <person name="Kogle M.E."/>
            <person name="Barry K."/>
            <person name="Clum A."/>
            <person name="Na H."/>
            <person name="Ledsgaard L."/>
            <person name="Lin J."/>
            <person name="Lipzen A."/>
            <person name="Kuo A."/>
            <person name="Riley R."/>
            <person name="Mondo S."/>
            <person name="LaButti K."/>
            <person name="Haridas S."/>
            <person name="Pangalinan J."/>
            <person name="Salamov A.A."/>
            <person name="Simmons B.A."/>
            <person name="Magnuson J.K."/>
            <person name="Chen J."/>
            <person name="Drula E."/>
            <person name="Henrissat B."/>
            <person name="Wiebenga A."/>
            <person name="Lubbers R.J."/>
            <person name="Gomes A.C."/>
            <person name="Makela M.R."/>
            <person name="Stajich J."/>
            <person name="Grigoriev I.V."/>
            <person name="Mortensen U.H."/>
            <person name="De vries R.P."/>
            <person name="Baker S.E."/>
            <person name="Andersen M.R."/>
        </authorList>
    </citation>
    <scope>NUCLEOTIDE SEQUENCE [LARGE SCALE GENOMIC DNA]</scope>
    <source>
        <strain evidence="11 12">CBS 600.67</strain>
    </source>
</reference>
<feature type="transmembrane region" description="Helical" evidence="9">
    <location>
        <begin position="1369"/>
        <end position="1389"/>
    </location>
</feature>
<feature type="transmembrane region" description="Helical" evidence="9">
    <location>
        <begin position="1251"/>
        <end position="1276"/>
    </location>
</feature>
<evidence type="ECO:0000256" key="3">
    <source>
        <dbReference type="ARBA" id="ARBA00022448"/>
    </source>
</evidence>
<dbReference type="PROSITE" id="PS00211">
    <property type="entry name" value="ABC_TRANSPORTER_1"/>
    <property type="match status" value="1"/>
</dbReference>